<gene>
    <name evidence="8" type="ORF">SAMN04488053_11124</name>
</gene>
<evidence type="ECO:0000256" key="5">
    <source>
        <dbReference type="ARBA" id="ARBA00023163"/>
    </source>
</evidence>
<dbReference type="PANTHER" id="PTHR32071">
    <property type="entry name" value="TRANSCRIPTIONAL REGULATORY PROTEIN"/>
    <property type="match status" value="1"/>
</dbReference>
<evidence type="ECO:0000313" key="8">
    <source>
        <dbReference type="EMBL" id="SDO32465.1"/>
    </source>
</evidence>
<evidence type="ECO:0000256" key="3">
    <source>
        <dbReference type="ARBA" id="ARBA00023015"/>
    </source>
</evidence>
<evidence type="ECO:0000256" key="2">
    <source>
        <dbReference type="ARBA" id="ARBA00022840"/>
    </source>
</evidence>
<keyword evidence="5" id="KW-0804">Transcription</keyword>
<dbReference type="PRINTS" id="PR01590">
    <property type="entry name" value="HTHFIS"/>
</dbReference>
<dbReference type="SUPFAM" id="SSF55785">
    <property type="entry name" value="PYP-like sensor domain (PAS domain)"/>
    <property type="match status" value="1"/>
</dbReference>
<dbReference type="OrthoDB" id="9771372at2"/>
<name>A0A1H0IM97_9BACI</name>
<dbReference type="GO" id="GO:0006355">
    <property type="term" value="P:regulation of DNA-templated transcription"/>
    <property type="evidence" value="ECO:0007669"/>
    <property type="project" value="InterPro"/>
</dbReference>
<dbReference type="PROSITE" id="PS00688">
    <property type="entry name" value="SIGMA54_INTERACT_3"/>
    <property type="match status" value="1"/>
</dbReference>
<keyword evidence="2" id="KW-0067">ATP-binding</keyword>
<sequence length="458" mass="51935">MTIPTIPEVYKELLDAIDVGIHIIDMDGSSLVYNRKMSEIEEMNKEEVLRKNIMEIFLFQSEEESRLLQALQSGKVHKNEKQVYFNFKGQEITTINDTFPLVSEGRRIGAVEIARDITKLQLLTRENAKERTAARFTFDQIIGDSPVLREVIHHAERAARTSSSVLIYGETGTGKELFAQSIHNASSRASAPFVSQNCAALPDSLIEGLLFGSVKGAFTGASSHAGLFEQAEGGTLMLDEINSLSAPLQAKLLRALQEKTIRRLGDTKDRKVDVRIIATMNEDPAAAIEENRLREDLYYRLSVVSIVVPPLRQRRQDIPVLTSYFISKYNEMFQLEVPAITEEVEAVFNRYDWPGNIRELEHMIEGAMNLIYSSEAIEYSHLPLHLRTKFSTSMDMLPPLEAEASTFVAKPLKTYLEDVEREYIQQMLARNNQNVTKTAAELGVSRQSLQYRIRRLEF</sequence>
<dbReference type="Proteomes" id="UP000198778">
    <property type="component" value="Unassembled WGS sequence"/>
</dbReference>
<evidence type="ECO:0000256" key="1">
    <source>
        <dbReference type="ARBA" id="ARBA00022741"/>
    </source>
</evidence>
<dbReference type="InterPro" id="IPR025944">
    <property type="entry name" value="Sigma_54_int_dom_CS"/>
</dbReference>
<evidence type="ECO:0000313" key="9">
    <source>
        <dbReference type="Proteomes" id="UP000198778"/>
    </source>
</evidence>
<evidence type="ECO:0000256" key="4">
    <source>
        <dbReference type="ARBA" id="ARBA00023125"/>
    </source>
</evidence>
<dbReference type="NCBIfam" id="TIGR00229">
    <property type="entry name" value="sensory_box"/>
    <property type="match status" value="1"/>
</dbReference>
<keyword evidence="3" id="KW-0805">Transcription regulation</keyword>
<feature type="domain" description="PAS" evidence="7">
    <location>
        <begin position="6"/>
        <end position="72"/>
    </location>
</feature>
<dbReference type="InterPro" id="IPR009057">
    <property type="entry name" value="Homeodomain-like_sf"/>
</dbReference>
<dbReference type="InterPro" id="IPR035965">
    <property type="entry name" value="PAS-like_dom_sf"/>
</dbReference>
<evidence type="ECO:0000259" key="7">
    <source>
        <dbReference type="PROSITE" id="PS50112"/>
    </source>
</evidence>
<dbReference type="PROSITE" id="PS00676">
    <property type="entry name" value="SIGMA54_INTERACT_2"/>
    <property type="match status" value="1"/>
</dbReference>
<reference evidence="9" key="1">
    <citation type="submission" date="2016-10" db="EMBL/GenBank/DDBJ databases">
        <authorList>
            <person name="Varghese N."/>
            <person name="Submissions S."/>
        </authorList>
    </citation>
    <scope>NUCLEOTIDE SEQUENCE [LARGE SCALE GENOMIC DNA]</scope>
    <source>
        <strain evidence="9">CGMCC 1.10369</strain>
    </source>
</reference>
<feature type="domain" description="Sigma-54 factor interaction" evidence="6">
    <location>
        <begin position="141"/>
        <end position="369"/>
    </location>
</feature>
<dbReference type="InterPro" id="IPR025662">
    <property type="entry name" value="Sigma_54_int_dom_ATP-bd_1"/>
</dbReference>
<dbReference type="Pfam" id="PF13426">
    <property type="entry name" value="PAS_9"/>
    <property type="match status" value="1"/>
</dbReference>
<dbReference type="AlphaFoldDB" id="A0A1H0IM97"/>
<dbReference type="SMART" id="SM00382">
    <property type="entry name" value="AAA"/>
    <property type="match status" value="1"/>
</dbReference>
<protein>
    <submittedName>
        <fullName evidence="8">Arginine utilization regulatory protein</fullName>
    </submittedName>
</protein>
<dbReference type="Gene3D" id="3.30.450.20">
    <property type="entry name" value="PAS domain"/>
    <property type="match status" value="1"/>
</dbReference>
<keyword evidence="1" id="KW-0547">Nucleotide-binding</keyword>
<dbReference type="InterPro" id="IPR027417">
    <property type="entry name" value="P-loop_NTPase"/>
</dbReference>
<evidence type="ECO:0000259" key="6">
    <source>
        <dbReference type="PROSITE" id="PS50045"/>
    </source>
</evidence>
<dbReference type="Gene3D" id="1.10.8.60">
    <property type="match status" value="1"/>
</dbReference>
<dbReference type="Gene3D" id="3.40.50.300">
    <property type="entry name" value="P-loop containing nucleotide triphosphate hydrolases"/>
    <property type="match status" value="1"/>
</dbReference>
<organism evidence="8 9">
    <name type="scientific">Alkalicoccus daliensis</name>
    <dbReference type="NCBI Taxonomy" id="745820"/>
    <lineage>
        <taxon>Bacteria</taxon>
        <taxon>Bacillati</taxon>
        <taxon>Bacillota</taxon>
        <taxon>Bacilli</taxon>
        <taxon>Bacillales</taxon>
        <taxon>Bacillaceae</taxon>
        <taxon>Alkalicoccus</taxon>
    </lineage>
</organism>
<dbReference type="InterPro" id="IPR003593">
    <property type="entry name" value="AAA+_ATPase"/>
</dbReference>
<dbReference type="Gene3D" id="1.10.10.60">
    <property type="entry name" value="Homeodomain-like"/>
    <property type="match status" value="1"/>
</dbReference>
<dbReference type="SUPFAM" id="SSF52540">
    <property type="entry name" value="P-loop containing nucleoside triphosphate hydrolases"/>
    <property type="match status" value="1"/>
</dbReference>
<dbReference type="EMBL" id="FNIL01000011">
    <property type="protein sequence ID" value="SDO32465.1"/>
    <property type="molecule type" value="Genomic_DNA"/>
</dbReference>
<dbReference type="Pfam" id="PF25601">
    <property type="entry name" value="AAA_lid_14"/>
    <property type="match status" value="1"/>
</dbReference>
<dbReference type="SUPFAM" id="SSF46689">
    <property type="entry name" value="Homeodomain-like"/>
    <property type="match status" value="1"/>
</dbReference>
<dbReference type="Pfam" id="PF02954">
    <property type="entry name" value="HTH_8"/>
    <property type="match status" value="1"/>
</dbReference>
<dbReference type="PROSITE" id="PS50045">
    <property type="entry name" value="SIGMA54_INTERACT_4"/>
    <property type="match status" value="1"/>
</dbReference>
<dbReference type="PANTHER" id="PTHR32071:SF74">
    <property type="entry name" value="TRANSCRIPTIONAL ACTIVATOR ROCR"/>
    <property type="match status" value="1"/>
</dbReference>
<dbReference type="InterPro" id="IPR002078">
    <property type="entry name" value="Sigma_54_int"/>
</dbReference>
<dbReference type="RefSeq" id="WP_090843639.1">
    <property type="nucleotide sequence ID" value="NZ_FNIL01000011.1"/>
</dbReference>
<dbReference type="InterPro" id="IPR002197">
    <property type="entry name" value="HTH_Fis"/>
</dbReference>
<dbReference type="STRING" id="745820.SAMN04488053_11124"/>
<dbReference type="CDD" id="cd00009">
    <property type="entry name" value="AAA"/>
    <property type="match status" value="1"/>
</dbReference>
<accession>A0A1H0IM97</accession>
<dbReference type="PROSITE" id="PS00675">
    <property type="entry name" value="SIGMA54_INTERACT_1"/>
    <property type="match status" value="1"/>
</dbReference>
<proteinExistence type="predicted"/>
<dbReference type="InterPro" id="IPR025943">
    <property type="entry name" value="Sigma_54_int_dom_ATP-bd_2"/>
</dbReference>
<keyword evidence="9" id="KW-1185">Reference proteome</keyword>
<dbReference type="InterPro" id="IPR000014">
    <property type="entry name" value="PAS"/>
</dbReference>
<keyword evidence="4" id="KW-0238">DNA-binding</keyword>
<dbReference type="FunFam" id="3.40.50.300:FF:000006">
    <property type="entry name" value="DNA-binding transcriptional regulator NtrC"/>
    <property type="match status" value="1"/>
</dbReference>
<dbReference type="Pfam" id="PF00158">
    <property type="entry name" value="Sigma54_activat"/>
    <property type="match status" value="1"/>
</dbReference>
<dbReference type="PROSITE" id="PS50112">
    <property type="entry name" value="PAS"/>
    <property type="match status" value="1"/>
</dbReference>
<dbReference type="InterPro" id="IPR058031">
    <property type="entry name" value="AAA_lid_NorR"/>
</dbReference>
<dbReference type="GO" id="GO:0005524">
    <property type="term" value="F:ATP binding"/>
    <property type="evidence" value="ECO:0007669"/>
    <property type="project" value="UniProtKB-KW"/>
</dbReference>
<dbReference type="GO" id="GO:0043565">
    <property type="term" value="F:sequence-specific DNA binding"/>
    <property type="evidence" value="ECO:0007669"/>
    <property type="project" value="InterPro"/>
</dbReference>